<feature type="region of interest" description="Disordered" evidence="1">
    <location>
        <begin position="362"/>
        <end position="383"/>
    </location>
</feature>
<accession>A0AAW0DC17</accession>
<evidence type="ECO:0000313" key="4">
    <source>
        <dbReference type="Proteomes" id="UP001362999"/>
    </source>
</evidence>
<feature type="compositionally biased region" description="Low complexity" evidence="1">
    <location>
        <begin position="122"/>
        <end position="141"/>
    </location>
</feature>
<feature type="domain" description="CRIB" evidence="2">
    <location>
        <begin position="68"/>
        <end position="83"/>
    </location>
</feature>
<feature type="region of interest" description="Disordered" evidence="1">
    <location>
        <begin position="95"/>
        <end position="157"/>
    </location>
</feature>
<protein>
    <recommendedName>
        <fullName evidence="2">CRIB domain-containing protein</fullName>
    </recommendedName>
</protein>
<dbReference type="PROSITE" id="PS50108">
    <property type="entry name" value="CRIB"/>
    <property type="match status" value="2"/>
</dbReference>
<feature type="region of interest" description="Disordered" evidence="1">
    <location>
        <begin position="39"/>
        <end position="70"/>
    </location>
</feature>
<dbReference type="InterPro" id="IPR036936">
    <property type="entry name" value="CRIB_dom_sf"/>
</dbReference>
<reference evidence="3 4" key="1">
    <citation type="journal article" date="2024" name="J Genomics">
        <title>Draft genome sequencing and assembly of Favolaschia claudopus CIRM-BRFM 2984 isolated from oak limbs.</title>
        <authorList>
            <person name="Navarro D."/>
            <person name="Drula E."/>
            <person name="Chaduli D."/>
            <person name="Cazenave R."/>
            <person name="Ahrendt S."/>
            <person name="Wang J."/>
            <person name="Lipzen A."/>
            <person name="Daum C."/>
            <person name="Barry K."/>
            <person name="Grigoriev I.V."/>
            <person name="Favel A."/>
            <person name="Rosso M.N."/>
            <person name="Martin F."/>
        </authorList>
    </citation>
    <scope>NUCLEOTIDE SEQUENCE [LARGE SCALE GENOMIC DNA]</scope>
    <source>
        <strain evidence="3 4">CIRM-BRFM 2984</strain>
    </source>
</reference>
<feature type="compositionally biased region" description="Low complexity" evidence="1">
    <location>
        <begin position="1"/>
        <end position="19"/>
    </location>
</feature>
<evidence type="ECO:0000259" key="2">
    <source>
        <dbReference type="PROSITE" id="PS50108"/>
    </source>
</evidence>
<evidence type="ECO:0000256" key="1">
    <source>
        <dbReference type="SAM" id="MobiDB-lite"/>
    </source>
</evidence>
<feature type="compositionally biased region" description="Polar residues" evidence="1">
    <location>
        <begin position="265"/>
        <end position="306"/>
    </location>
</feature>
<feature type="compositionally biased region" description="Basic and acidic residues" evidence="1">
    <location>
        <begin position="104"/>
        <end position="115"/>
    </location>
</feature>
<dbReference type="Proteomes" id="UP001362999">
    <property type="component" value="Unassembled WGS sequence"/>
</dbReference>
<sequence>MPGSSSPPSTPDSAASQDPPNSPFSPLFASFARLYGASRPHIPPLQKSDSDGPSVPVKARKKFDKSMISSPTTMSFSHLAHVVYDEEKGLVSSGVESPLFDQESNERDVIPEDPRRRRRLSSDSIRSRMSSPTSPSLFSQLANGTSYEDEKGDSEAKVASLTELDRMDRSSVLMPTSSPYRAFTRRESSADEAPSYFDPFAGPEHPSHPHSVEIRTGRPTSIDKSAVSSPHPDSFLHVAHMGHNTAKGIASTGFTHGSLTEIFTRPQSSTTSNGEIKTTPNTLRDPQSLPNPSTTETPPTHIRTNSSPFAPFSRASLLARHPLTKYLTTLAFTPTPSRTSASASILATTPLDADAVASFASSSRYPSHQSPMPSPSNAGPSPAGGANTIIAAGTAAGCACAACVETAAAEGECEGEGRLLGVEEGEEDVVRREMLQWVVGGDWECVRLVSFALASTSSPSEASFSESPVAVSLFPPRHRPTRDASCHGRTAFSDFLTQSSQIFMGMVFRAHLLDSTSARPLFLDALSFDAERHEANDVACGGYGRRESHFDESRSAVLSPRALDKPYCSRSWTMSKCPATQPWVLMGVAKTVLARSAPC</sequence>
<organism evidence="3 4">
    <name type="scientific">Favolaschia claudopus</name>
    <dbReference type="NCBI Taxonomy" id="2862362"/>
    <lineage>
        <taxon>Eukaryota</taxon>
        <taxon>Fungi</taxon>
        <taxon>Dikarya</taxon>
        <taxon>Basidiomycota</taxon>
        <taxon>Agaricomycotina</taxon>
        <taxon>Agaricomycetes</taxon>
        <taxon>Agaricomycetidae</taxon>
        <taxon>Agaricales</taxon>
        <taxon>Marasmiineae</taxon>
        <taxon>Mycenaceae</taxon>
        <taxon>Favolaschia</taxon>
    </lineage>
</organism>
<feature type="region of interest" description="Disordered" evidence="1">
    <location>
        <begin position="1"/>
        <end position="27"/>
    </location>
</feature>
<comment type="caution">
    <text evidence="3">The sequence shown here is derived from an EMBL/GenBank/DDBJ whole genome shotgun (WGS) entry which is preliminary data.</text>
</comment>
<dbReference type="InterPro" id="IPR000095">
    <property type="entry name" value="CRIB_dom"/>
</dbReference>
<proteinExistence type="predicted"/>
<evidence type="ECO:0000313" key="3">
    <source>
        <dbReference type="EMBL" id="KAK7050289.1"/>
    </source>
</evidence>
<dbReference type="AlphaFoldDB" id="A0AAW0DC17"/>
<name>A0AAW0DC17_9AGAR</name>
<feature type="region of interest" description="Disordered" evidence="1">
    <location>
        <begin position="263"/>
        <end position="306"/>
    </location>
</feature>
<dbReference type="Gene3D" id="3.90.810.10">
    <property type="entry name" value="CRIB domain"/>
    <property type="match status" value="1"/>
</dbReference>
<keyword evidence="4" id="KW-1185">Reference proteome</keyword>
<feature type="domain" description="CRIB" evidence="2">
    <location>
        <begin position="227"/>
        <end position="242"/>
    </location>
</feature>
<dbReference type="EMBL" id="JAWWNJ010000008">
    <property type="protein sequence ID" value="KAK7050289.1"/>
    <property type="molecule type" value="Genomic_DNA"/>
</dbReference>
<gene>
    <name evidence="3" type="ORF">R3P38DRAFT_3173421</name>
</gene>